<keyword evidence="3" id="KW-1185">Reference proteome</keyword>
<reference evidence="2 3" key="1">
    <citation type="submission" date="2024-04" db="EMBL/GenBank/DDBJ databases">
        <authorList>
            <consortium name="Genoscope - CEA"/>
            <person name="William W."/>
        </authorList>
    </citation>
    <scope>NUCLEOTIDE SEQUENCE [LARGE SCALE GENOMIC DNA]</scope>
</reference>
<feature type="transmembrane region" description="Helical" evidence="1">
    <location>
        <begin position="50"/>
        <end position="75"/>
    </location>
</feature>
<evidence type="ECO:0000256" key="1">
    <source>
        <dbReference type="SAM" id="Phobius"/>
    </source>
</evidence>
<keyword evidence="1" id="KW-0812">Transmembrane</keyword>
<evidence type="ECO:0000313" key="3">
    <source>
        <dbReference type="Proteomes" id="UP001497497"/>
    </source>
</evidence>
<feature type="transmembrane region" description="Helical" evidence="1">
    <location>
        <begin position="6"/>
        <end position="29"/>
    </location>
</feature>
<accession>A0AAV2I9N2</accession>
<gene>
    <name evidence="2" type="ORF">GSLYS_00017039001</name>
</gene>
<name>A0AAV2I9N2_LYMST</name>
<dbReference type="PRINTS" id="PR00259">
    <property type="entry name" value="TMFOUR"/>
</dbReference>
<dbReference type="Proteomes" id="UP001497497">
    <property type="component" value="Unassembled WGS sequence"/>
</dbReference>
<keyword evidence="1" id="KW-0472">Membrane</keyword>
<proteinExistence type="predicted"/>
<feature type="non-terminal residue" evidence="2">
    <location>
        <position position="146"/>
    </location>
</feature>
<organism evidence="2 3">
    <name type="scientific">Lymnaea stagnalis</name>
    <name type="common">Great pond snail</name>
    <name type="synonym">Helix stagnalis</name>
    <dbReference type="NCBI Taxonomy" id="6523"/>
    <lineage>
        <taxon>Eukaryota</taxon>
        <taxon>Metazoa</taxon>
        <taxon>Spiralia</taxon>
        <taxon>Lophotrochozoa</taxon>
        <taxon>Mollusca</taxon>
        <taxon>Gastropoda</taxon>
        <taxon>Heterobranchia</taxon>
        <taxon>Euthyneura</taxon>
        <taxon>Panpulmonata</taxon>
        <taxon>Hygrophila</taxon>
        <taxon>Lymnaeoidea</taxon>
        <taxon>Lymnaeidae</taxon>
        <taxon>Lymnaea</taxon>
    </lineage>
</organism>
<evidence type="ECO:0008006" key="4">
    <source>
        <dbReference type="Google" id="ProtNLM"/>
    </source>
</evidence>
<evidence type="ECO:0000313" key="2">
    <source>
        <dbReference type="EMBL" id="CAL1543505.1"/>
    </source>
</evidence>
<sequence length="146" mass="15679">MLCKEVLRQLFIGCNVAMLIAGAVVIGFGTHMSSKAGLDMLQYRQELSEFLAVGGDVLAGVGYLLFGLAVFGLVGVLTHFPCVLSQYANIVAVLFVVSVVGSTGILSNLEDIVFHGRKVAIAALAIYYGESRKPSNKFTKFMDKLQ</sequence>
<feature type="transmembrane region" description="Helical" evidence="1">
    <location>
        <begin position="87"/>
        <end position="109"/>
    </location>
</feature>
<comment type="caution">
    <text evidence="2">The sequence shown here is derived from an EMBL/GenBank/DDBJ whole genome shotgun (WGS) entry which is preliminary data.</text>
</comment>
<dbReference type="EMBL" id="CAXITT010000553">
    <property type="protein sequence ID" value="CAL1543505.1"/>
    <property type="molecule type" value="Genomic_DNA"/>
</dbReference>
<dbReference type="AlphaFoldDB" id="A0AAV2I9N2"/>
<protein>
    <recommendedName>
        <fullName evidence="4">Tetraspanin</fullName>
    </recommendedName>
</protein>
<keyword evidence="1" id="KW-1133">Transmembrane helix</keyword>